<proteinExistence type="predicted"/>
<feature type="domain" description="N-acetyltransferase" evidence="3">
    <location>
        <begin position="1"/>
        <end position="142"/>
    </location>
</feature>
<dbReference type="CDD" id="cd04301">
    <property type="entry name" value="NAT_SF"/>
    <property type="match status" value="1"/>
</dbReference>
<evidence type="ECO:0000256" key="1">
    <source>
        <dbReference type="ARBA" id="ARBA00022679"/>
    </source>
</evidence>
<sequence>MIRICKDEDIDNLIDIWYNGSLQAHHFINSSYWKSKITEMKEIYIPMSETHVIISQNKIIGFISMVDNYLAALFIDKANQKKGAGQALLNYEKKRRDIMELKVYKDNAPAVRFYKKNGFVITQVVTDEETNKQEYVMEWTKN</sequence>
<dbReference type="InterPro" id="IPR016181">
    <property type="entry name" value="Acyl_CoA_acyltransferase"/>
</dbReference>
<name>A0A366EC16_9BACI</name>
<dbReference type="OrthoDB" id="9789605at2"/>
<dbReference type="PANTHER" id="PTHR43800:SF1">
    <property type="entry name" value="PEPTIDYL-LYSINE N-ACETYLTRANSFERASE YJAB"/>
    <property type="match status" value="1"/>
</dbReference>
<keyword evidence="5" id="KW-1185">Reference proteome</keyword>
<dbReference type="PROSITE" id="PS51186">
    <property type="entry name" value="GNAT"/>
    <property type="match status" value="1"/>
</dbReference>
<dbReference type="EMBL" id="QNRI01000003">
    <property type="protein sequence ID" value="RBO99916.1"/>
    <property type="molecule type" value="Genomic_DNA"/>
</dbReference>
<dbReference type="SUPFAM" id="SSF55729">
    <property type="entry name" value="Acyl-CoA N-acyltransferases (Nat)"/>
    <property type="match status" value="1"/>
</dbReference>
<keyword evidence="1 4" id="KW-0808">Transferase</keyword>
<dbReference type="Proteomes" id="UP000252254">
    <property type="component" value="Unassembled WGS sequence"/>
</dbReference>
<dbReference type="GO" id="GO:0016747">
    <property type="term" value="F:acyltransferase activity, transferring groups other than amino-acyl groups"/>
    <property type="evidence" value="ECO:0007669"/>
    <property type="project" value="InterPro"/>
</dbReference>
<organism evidence="4 5">
    <name type="scientific">Paraliobacillus ryukyuensis</name>
    <dbReference type="NCBI Taxonomy" id="200904"/>
    <lineage>
        <taxon>Bacteria</taxon>
        <taxon>Bacillati</taxon>
        <taxon>Bacillota</taxon>
        <taxon>Bacilli</taxon>
        <taxon>Bacillales</taxon>
        <taxon>Bacillaceae</taxon>
        <taxon>Paraliobacillus</taxon>
    </lineage>
</organism>
<dbReference type="Gene3D" id="3.40.630.30">
    <property type="match status" value="1"/>
</dbReference>
<keyword evidence="2" id="KW-0012">Acyltransferase</keyword>
<evidence type="ECO:0000256" key="2">
    <source>
        <dbReference type="ARBA" id="ARBA00023315"/>
    </source>
</evidence>
<evidence type="ECO:0000313" key="4">
    <source>
        <dbReference type="EMBL" id="RBO99916.1"/>
    </source>
</evidence>
<dbReference type="InterPro" id="IPR000182">
    <property type="entry name" value="GNAT_dom"/>
</dbReference>
<evidence type="ECO:0000313" key="5">
    <source>
        <dbReference type="Proteomes" id="UP000252254"/>
    </source>
</evidence>
<comment type="caution">
    <text evidence="4">The sequence shown here is derived from an EMBL/GenBank/DDBJ whole genome shotgun (WGS) entry which is preliminary data.</text>
</comment>
<dbReference type="Pfam" id="PF13508">
    <property type="entry name" value="Acetyltransf_7"/>
    <property type="match status" value="1"/>
</dbReference>
<accession>A0A366EC16</accession>
<dbReference type="PANTHER" id="PTHR43800">
    <property type="entry name" value="PEPTIDYL-LYSINE N-ACETYLTRANSFERASE YJAB"/>
    <property type="match status" value="1"/>
</dbReference>
<evidence type="ECO:0000259" key="3">
    <source>
        <dbReference type="PROSITE" id="PS51186"/>
    </source>
</evidence>
<gene>
    <name evidence="4" type="ORF">DES48_103243</name>
</gene>
<reference evidence="4 5" key="1">
    <citation type="submission" date="2018-06" db="EMBL/GenBank/DDBJ databases">
        <title>Genomic Encyclopedia of Type Strains, Phase IV (KMG-IV): sequencing the most valuable type-strain genomes for metagenomic binning, comparative biology and taxonomic classification.</title>
        <authorList>
            <person name="Goeker M."/>
        </authorList>
    </citation>
    <scope>NUCLEOTIDE SEQUENCE [LARGE SCALE GENOMIC DNA]</scope>
    <source>
        <strain evidence="4 5">DSM 15140</strain>
    </source>
</reference>
<dbReference type="NCBIfam" id="NF007853">
    <property type="entry name" value="PRK10562.1"/>
    <property type="match status" value="1"/>
</dbReference>
<dbReference type="STRING" id="200904.GCA_900168775_00088"/>
<protein>
    <submittedName>
        <fullName evidence="4">Putative acetyltransferase</fullName>
    </submittedName>
</protein>
<dbReference type="AlphaFoldDB" id="A0A366EC16"/>